<dbReference type="GO" id="GO:0000156">
    <property type="term" value="F:phosphorelay response regulator activity"/>
    <property type="evidence" value="ECO:0007669"/>
    <property type="project" value="TreeGrafter"/>
</dbReference>
<accession>A0A437P6C8</accession>
<dbReference type="Pfam" id="PF00486">
    <property type="entry name" value="Trans_reg_C"/>
    <property type="match status" value="1"/>
</dbReference>
<dbReference type="InterPro" id="IPR039420">
    <property type="entry name" value="WalR-like"/>
</dbReference>
<dbReference type="Gene3D" id="3.40.50.2300">
    <property type="match status" value="1"/>
</dbReference>
<evidence type="ECO:0000259" key="10">
    <source>
        <dbReference type="PROSITE" id="PS51755"/>
    </source>
</evidence>
<dbReference type="InterPro" id="IPR011006">
    <property type="entry name" value="CheY-like_superfamily"/>
</dbReference>
<dbReference type="SUPFAM" id="SSF52172">
    <property type="entry name" value="CheY-like"/>
    <property type="match status" value="1"/>
</dbReference>
<gene>
    <name evidence="11" type="ORF">EOE48_13180</name>
</gene>
<keyword evidence="1 7" id="KW-0597">Phosphoprotein</keyword>
<dbReference type="SMART" id="SM00448">
    <property type="entry name" value="REC"/>
    <property type="match status" value="1"/>
</dbReference>
<dbReference type="Proteomes" id="UP000286997">
    <property type="component" value="Unassembled WGS sequence"/>
</dbReference>
<dbReference type="PROSITE" id="PS51755">
    <property type="entry name" value="OMPR_PHOB"/>
    <property type="match status" value="1"/>
</dbReference>
<reference evidence="11 12" key="1">
    <citation type="submission" date="2019-01" db="EMBL/GenBank/DDBJ databases">
        <authorList>
            <person name="Chen W.-M."/>
        </authorList>
    </citation>
    <scope>NUCLEOTIDE SEQUENCE [LARGE SCALE GENOMIC DNA]</scope>
    <source>
        <strain evidence="11 12">TER-1</strain>
    </source>
</reference>
<dbReference type="OrthoDB" id="9802426at2"/>
<evidence type="ECO:0000256" key="1">
    <source>
        <dbReference type="ARBA" id="ARBA00022553"/>
    </source>
</evidence>
<feature type="domain" description="OmpR/PhoB-type" evidence="10">
    <location>
        <begin position="149"/>
        <end position="250"/>
    </location>
</feature>
<dbReference type="GO" id="GO:0032993">
    <property type="term" value="C:protein-DNA complex"/>
    <property type="evidence" value="ECO:0007669"/>
    <property type="project" value="TreeGrafter"/>
</dbReference>
<dbReference type="CDD" id="cd17574">
    <property type="entry name" value="REC_OmpR"/>
    <property type="match status" value="1"/>
</dbReference>
<dbReference type="InterPro" id="IPR001789">
    <property type="entry name" value="Sig_transdc_resp-reg_receiver"/>
</dbReference>
<dbReference type="Pfam" id="PF00072">
    <property type="entry name" value="Response_reg"/>
    <property type="match status" value="1"/>
</dbReference>
<sequence length="257" mass="27472">MREGRGVSPATEPREAGAVGVPAATRVLVVEDDGDIRAMLARGLGAEGFAVDLAGGVEEALAAARDRVPEAVLLDIMLPDGSGHDICRALREGGYPGSILFLSAKDEVGDRVDGLAAGADDYIVKPFAFDELLARLRTQLQRRRLSGEARSLVAAGRLALDLATRQVRHGEVAVRLTQREAELLGVLMEQVGRPVARGDIFERLWASQGGLSLNVVDVYVGYLRTKLADITRAGGPTIVTVRGRGFMLDLRESGVRH</sequence>
<protein>
    <recommendedName>
        <fullName evidence="6">Cell cycle response regulator CtrA</fullName>
    </recommendedName>
</protein>
<dbReference type="InterPro" id="IPR001867">
    <property type="entry name" value="OmpR/PhoB-type_DNA-bd"/>
</dbReference>
<evidence type="ECO:0000313" key="12">
    <source>
        <dbReference type="Proteomes" id="UP000286997"/>
    </source>
</evidence>
<keyword evidence="5" id="KW-0804">Transcription</keyword>
<keyword evidence="2" id="KW-0902">Two-component regulatory system</keyword>
<dbReference type="SUPFAM" id="SSF46894">
    <property type="entry name" value="C-terminal effector domain of the bipartite response regulators"/>
    <property type="match status" value="1"/>
</dbReference>
<dbReference type="CDD" id="cd00383">
    <property type="entry name" value="trans_reg_C"/>
    <property type="match status" value="1"/>
</dbReference>
<dbReference type="InterPro" id="IPR036388">
    <property type="entry name" value="WH-like_DNA-bd_sf"/>
</dbReference>
<dbReference type="GO" id="GO:0000976">
    <property type="term" value="F:transcription cis-regulatory region binding"/>
    <property type="evidence" value="ECO:0007669"/>
    <property type="project" value="TreeGrafter"/>
</dbReference>
<organism evidence="11 12">
    <name type="scientific">Methylobacterium oryzihabitans</name>
    <dbReference type="NCBI Taxonomy" id="2499852"/>
    <lineage>
        <taxon>Bacteria</taxon>
        <taxon>Pseudomonadati</taxon>
        <taxon>Pseudomonadota</taxon>
        <taxon>Alphaproteobacteria</taxon>
        <taxon>Hyphomicrobiales</taxon>
        <taxon>Methylobacteriaceae</taxon>
        <taxon>Methylobacterium</taxon>
    </lineage>
</organism>
<evidence type="ECO:0000313" key="11">
    <source>
        <dbReference type="EMBL" id="RVU17825.1"/>
    </source>
</evidence>
<dbReference type="AlphaFoldDB" id="A0A437P6C8"/>
<name>A0A437P6C8_9HYPH</name>
<evidence type="ECO:0000256" key="7">
    <source>
        <dbReference type="PROSITE-ProRule" id="PRU00169"/>
    </source>
</evidence>
<feature type="modified residue" description="4-aspartylphosphate" evidence="7">
    <location>
        <position position="75"/>
    </location>
</feature>
<dbReference type="InterPro" id="IPR016032">
    <property type="entry name" value="Sig_transdc_resp-reg_C-effctor"/>
</dbReference>
<dbReference type="SMART" id="SM00862">
    <property type="entry name" value="Trans_reg_C"/>
    <property type="match status" value="1"/>
</dbReference>
<evidence type="ECO:0000256" key="8">
    <source>
        <dbReference type="PROSITE-ProRule" id="PRU01091"/>
    </source>
</evidence>
<evidence type="ECO:0000259" key="9">
    <source>
        <dbReference type="PROSITE" id="PS50110"/>
    </source>
</evidence>
<evidence type="ECO:0000256" key="4">
    <source>
        <dbReference type="ARBA" id="ARBA00023125"/>
    </source>
</evidence>
<evidence type="ECO:0000256" key="5">
    <source>
        <dbReference type="ARBA" id="ARBA00023163"/>
    </source>
</evidence>
<keyword evidence="3" id="KW-0805">Transcription regulation</keyword>
<feature type="DNA-binding region" description="OmpR/PhoB-type" evidence="8">
    <location>
        <begin position="149"/>
        <end position="250"/>
    </location>
</feature>
<evidence type="ECO:0000256" key="3">
    <source>
        <dbReference type="ARBA" id="ARBA00023015"/>
    </source>
</evidence>
<proteinExistence type="predicted"/>
<keyword evidence="4 8" id="KW-0238">DNA-binding</keyword>
<comment type="caution">
    <text evidence="11">The sequence shown here is derived from an EMBL/GenBank/DDBJ whole genome shotgun (WGS) entry which is preliminary data.</text>
</comment>
<evidence type="ECO:0000256" key="2">
    <source>
        <dbReference type="ARBA" id="ARBA00023012"/>
    </source>
</evidence>
<keyword evidence="12" id="KW-1185">Reference proteome</keyword>
<feature type="domain" description="Response regulatory" evidence="9">
    <location>
        <begin position="26"/>
        <end position="140"/>
    </location>
</feature>
<dbReference type="PROSITE" id="PS50110">
    <property type="entry name" value="RESPONSE_REGULATORY"/>
    <property type="match status" value="1"/>
</dbReference>
<dbReference type="Gene3D" id="1.10.10.10">
    <property type="entry name" value="Winged helix-like DNA-binding domain superfamily/Winged helix DNA-binding domain"/>
    <property type="match status" value="1"/>
</dbReference>
<evidence type="ECO:0000256" key="6">
    <source>
        <dbReference type="ARBA" id="ARBA00040524"/>
    </source>
</evidence>
<dbReference type="EMBL" id="SACP01000011">
    <property type="protein sequence ID" value="RVU17825.1"/>
    <property type="molecule type" value="Genomic_DNA"/>
</dbReference>
<dbReference type="PANTHER" id="PTHR48111:SF22">
    <property type="entry name" value="REGULATOR OF RPOS"/>
    <property type="match status" value="1"/>
</dbReference>
<dbReference type="GO" id="GO:0006355">
    <property type="term" value="P:regulation of DNA-templated transcription"/>
    <property type="evidence" value="ECO:0007669"/>
    <property type="project" value="InterPro"/>
</dbReference>
<dbReference type="GO" id="GO:0005829">
    <property type="term" value="C:cytosol"/>
    <property type="evidence" value="ECO:0007669"/>
    <property type="project" value="TreeGrafter"/>
</dbReference>
<dbReference type="PANTHER" id="PTHR48111">
    <property type="entry name" value="REGULATOR OF RPOS"/>
    <property type="match status" value="1"/>
</dbReference>